<dbReference type="Pfam" id="PF19078">
    <property type="entry name" value="Big_12"/>
    <property type="match status" value="1"/>
</dbReference>
<evidence type="ECO:0000313" key="4">
    <source>
        <dbReference type="Proteomes" id="UP000236752"/>
    </source>
</evidence>
<dbReference type="PROSITE" id="PS51208">
    <property type="entry name" value="AUTOTRANSPORTER"/>
    <property type="match status" value="1"/>
</dbReference>
<evidence type="ECO:0000259" key="2">
    <source>
        <dbReference type="PROSITE" id="PS51208"/>
    </source>
</evidence>
<dbReference type="InterPro" id="IPR029865">
    <property type="entry name" value="KIAA0319-like"/>
</dbReference>
<dbReference type="SUPFAM" id="SSF103515">
    <property type="entry name" value="Autotransporter"/>
    <property type="match status" value="1"/>
</dbReference>
<dbReference type="InterPro" id="IPR036709">
    <property type="entry name" value="Autotransporte_beta_dom_sf"/>
</dbReference>
<protein>
    <recommendedName>
        <fullName evidence="2">Autotransporter domain-containing protein</fullName>
    </recommendedName>
</protein>
<gene>
    <name evidence="3" type="ORF">SAMN04488045_2832</name>
</gene>
<dbReference type="RefSeq" id="WP_103911144.1">
    <property type="nucleotide sequence ID" value="NZ_FNUZ01000004.1"/>
</dbReference>
<dbReference type="Pfam" id="PF22352">
    <property type="entry name" value="K319L-like_PKD"/>
    <property type="match status" value="5"/>
</dbReference>
<dbReference type="SMART" id="SM00869">
    <property type="entry name" value="Autotransporter"/>
    <property type="match status" value="1"/>
</dbReference>
<feature type="signal peptide" evidence="1">
    <location>
        <begin position="1"/>
        <end position="29"/>
    </location>
</feature>
<dbReference type="Proteomes" id="UP000236752">
    <property type="component" value="Unassembled WGS sequence"/>
</dbReference>
<dbReference type="GO" id="GO:0031410">
    <property type="term" value="C:cytoplasmic vesicle"/>
    <property type="evidence" value="ECO:0007669"/>
    <property type="project" value="TreeGrafter"/>
</dbReference>
<dbReference type="GO" id="GO:0016020">
    <property type="term" value="C:membrane"/>
    <property type="evidence" value="ECO:0007669"/>
    <property type="project" value="TreeGrafter"/>
</dbReference>
<proteinExistence type="predicted"/>
<reference evidence="3 4" key="1">
    <citation type="submission" date="2016-10" db="EMBL/GenBank/DDBJ databases">
        <authorList>
            <person name="de Groot N.N."/>
        </authorList>
    </citation>
    <scope>NUCLEOTIDE SEQUENCE [LARGE SCALE GENOMIC DNA]</scope>
    <source>
        <strain evidence="3 4">DSM 26915</strain>
    </source>
</reference>
<dbReference type="PANTHER" id="PTHR46182:SF2">
    <property type="entry name" value="FI19480P1"/>
    <property type="match status" value="1"/>
</dbReference>
<dbReference type="InterPro" id="IPR005546">
    <property type="entry name" value="Autotransporte_beta"/>
</dbReference>
<feature type="domain" description="Autotransporter" evidence="2">
    <location>
        <begin position="825"/>
        <end position="1072"/>
    </location>
</feature>
<keyword evidence="1" id="KW-0732">Signal</keyword>
<dbReference type="AlphaFoldDB" id="A0A1H6A542"/>
<feature type="chain" id="PRO_5009292304" description="Autotransporter domain-containing protein" evidence="1">
    <location>
        <begin position="30"/>
        <end position="1072"/>
    </location>
</feature>
<sequence length="1072" mass="109902">MFLKNNGFRALAVGAVACFATLIASPSQALEAIPAQLVEPEGATGACRFKIGADGGIVGVVLEDLPFGNNIYKYTGDSLYFGNDGFDAGQGALTEAEIESWCAMTDVTIITLDGATVGTGTFASDAYMGIVFQGTSNADSIRRQYEFALSGATGTTIVSTATVIAVNNAPTADAGTDQTVASGATVTLAGSGTDPDSDPLTYSWTQTAGTTVSLSSTSAAGPTFTAPTLVPGASNETLTFSLIVNDGTDDSVADTVDITVTPPANVLPTADAGLDQTVQAPTTVTLDGSASSSNNVGQSLTHDWLQTSGTAVTLSSSSAVSPTFSTPTLAIGDPDAILVFELTVSEATGDEDTDTVQITVQAPANTPPVANAGLDQSVNSAESVTLSGSGTDADAHPFSFQWTQVSGTTVTLSDTSAASPTFTAPTLAVGAPSEDLVFQLVLNDGFDDSDPDQVTITVNPPANTVPIANAGPDQAVDGGATVALSGSATDPDGQTITYEWSQTGGSAVTLSSTTAASPTFTAPAVAIGDPDVILTFSLIVNDGVASSSADSVTITVSAPTNSAPVADAGVDQVVASGASVTLSGGATDGDADELTYVWSQLSGTTVSLSSTTATQPTFTAPTLAFNGANEVLEFQLIANDGTVDSAPDTVLVTVVAPQDTTRPTVTMTASGSNFQLGENITVQVTFSEPVSGVSEEDFLIENATIVDLFGGTTTKVSGNPTALIPGFVSSATLVVSPTKATSPVTVQMLADAVSDDAGNTNLASAVFAISPNAFKLAEEGNAEGMGARARALMLAQPDLRSLMHDRSGKCFALRVREDSGSACVSTMGDAPFWTSFQGVWSRNSGNDQRYVNLTFGAHLMQSDSLIVGAMVQLDDTKADVTEGTFEGQGWLAGPYVVGRINGTELIYSASLLHGRAENRLEIADVSEGDFTSRRTLATLGLEGRYDVKDGLTLIPALDVAYVEDVQEAYTDDQGNKVGSQVVSLSESSFGIGFEQTIAQSSSVTVLTGELSGVHSMYRSAVETTETTRGRIDAGVRIKFDNMTEISLSAFYDGLGVDDYEATGANFLFQKKF</sequence>
<evidence type="ECO:0000256" key="1">
    <source>
        <dbReference type="SAM" id="SignalP"/>
    </source>
</evidence>
<dbReference type="PANTHER" id="PTHR46182">
    <property type="entry name" value="FI19480P1"/>
    <property type="match status" value="1"/>
</dbReference>
<dbReference type="Gene3D" id="2.60.40.10">
    <property type="entry name" value="Immunoglobulins"/>
    <property type="match status" value="5"/>
</dbReference>
<dbReference type="Gene3D" id="2.40.128.130">
    <property type="entry name" value="Autotransporter beta-domain"/>
    <property type="match status" value="1"/>
</dbReference>
<name>A0A1H6A542_9RHOB</name>
<dbReference type="EMBL" id="FNUZ01000004">
    <property type="protein sequence ID" value="SEG43450.1"/>
    <property type="molecule type" value="Genomic_DNA"/>
</dbReference>
<evidence type="ECO:0000313" key="3">
    <source>
        <dbReference type="EMBL" id="SEG43450.1"/>
    </source>
</evidence>
<dbReference type="InterPro" id="IPR044048">
    <property type="entry name" value="Big_12"/>
</dbReference>
<accession>A0A1H6A542</accession>
<keyword evidence="4" id="KW-1185">Reference proteome</keyword>
<organism evidence="3 4">
    <name type="scientific">Thalassococcus halodurans</name>
    <dbReference type="NCBI Taxonomy" id="373675"/>
    <lineage>
        <taxon>Bacteria</taxon>
        <taxon>Pseudomonadati</taxon>
        <taxon>Pseudomonadota</taxon>
        <taxon>Alphaproteobacteria</taxon>
        <taxon>Rhodobacterales</taxon>
        <taxon>Roseobacteraceae</taxon>
        <taxon>Thalassococcus</taxon>
    </lineage>
</organism>
<dbReference type="InterPro" id="IPR013783">
    <property type="entry name" value="Ig-like_fold"/>
</dbReference>
<dbReference type="OrthoDB" id="9773411at2"/>